<keyword evidence="3" id="KW-1133">Transmembrane helix</keyword>
<comment type="similarity">
    <text evidence="1">Belongs to the short-chain dehydrogenases/reductases (SDR) family.</text>
</comment>
<feature type="transmembrane region" description="Helical" evidence="3">
    <location>
        <begin position="61"/>
        <end position="82"/>
    </location>
</feature>
<evidence type="ECO:0000256" key="3">
    <source>
        <dbReference type="SAM" id="Phobius"/>
    </source>
</evidence>
<dbReference type="SUPFAM" id="SSF51735">
    <property type="entry name" value="NAD(P)-binding Rossmann-fold domains"/>
    <property type="match status" value="1"/>
</dbReference>
<dbReference type="Gene3D" id="3.40.50.720">
    <property type="entry name" value="NAD(P)-binding Rossmann-like Domain"/>
    <property type="match status" value="1"/>
</dbReference>
<name>A0ABW4WU57_9BACT</name>
<dbReference type="Proteomes" id="UP001597369">
    <property type="component" value="Unassembled WGS sequence"/>
</dbReference>
<evidence type="ECO:0000256" key="1">
    <source>
        <dbReference type="ARBA" id="ARBA00006484"/>
    </source>
</evidence>
<keyword evidence="3" id="KW-0472">Membrane</keyword>
<protein>
    <submittedName>
        <fullName evidence="4">SDR family NAD(P)-dependent oxidoreductase</fullName>
        <ecNumber evidence="4">1.-.-.-</ecNumber>
    </submittedName>
</protein>
<sequence length="207" mass="22178">MTPLKQLKAALRIRNRNNEAGIGYNLNTSQRLVMPCGGNSGEPFYQHNRSRTAILAGRAQVLVLLFVLLSFGLGGCATWDLGKSGQRKIARKTVVIVGASSGFGRGVAEKMGAYGANVVIAARRTELLEEVASNIRAAGGTALVVTTDNSKPEDVQRLTDAAVQQYGTIDVWINMAGVGGIGRFWEIPVEDQARIVDINLKGFIYGS</sequence>
<dbReference type="EC" id="1.-.-.-" evidence="4"/>
<keyword evidence="2 4" id="KW-0560">Oxidoreductase</keyword>
<evidence type="ECO:0000313" key="4">
    <source>
        <dbReference type="EMBL" id="MFD2066302.1"/>
    </source>
</evidence>
<dbReference type="GO" id="GO:0016491">
    <property type="term" value="F:oxidoreductase activity"/>
    <property type="evidence" value="ECO:0007669"/>
    <property type="project" value="UniProtKB-KW"/>
</dbReference>
<dbReference type="PANTHER" id="PTHR44196">
    <property type="entry name" value="DEHYDROGENASE/REDUCTASE SDR FAMILY MEMBER 7B"/>
    <property type="match status" value="1"/>
</dbReference>
<dbReference type="PANTHER" id="PTHR44196:SF1">
    <property type="entry name" value="DEHYDROGENASE_REDUCTASE SDR FAMILY MEMBER 7B"/>
    <property type="match status" value="1"/>
</dbReference>
<keyword evidence="5" id="KW-1185">Reference proteome</keyword>
<dbReference type="InterPro" id="IPR002347">
    <property type="entry name" value="SDR_fam"/>
</dbReference>
<dbReference type="InterPro" id="IPR036291">
    <property type="entry name" value="NAD(P)-bd_dom_sf"/>
</dbReference>
<dbReference type="RefSeq" id="WP_262910466.1">
    <property type="nucleotide sequence ID" value="NZ_JAJJWI010000010.1"/>
</dbReference>
<comment type="caution">
    <text evidence="4">The sequence shown here is derived from an EMBL/GenBank/DDBJ whole genome shotgun (WGS) entry which is preliminary data.</text>
</comment>
<gene>
    <name evidence="4" type="ORF">ACFSKU_05355</name>
</gene>
<organism evidence="4 5">
    <name type="scientific">Pontibacter silvestris</name>
    <dbReference type="NCBI Taxonomy" id="2305183"/>
    <lineage>
        <taxon>Bacteria</taxon>
        <taxon>Pseudomonadati</taxon>
        <taxon>Bacteroidota</taxon>
        <taxon>Cytophagia</taxon>
        <taxon>Cytophagales</taxon>
        <taxon>Hymenobacteraceae</taxon>
        <taxon>Pontibacter</taxon>
    </lineage>
</organism>
<evidence type="ECO:0000313" key="5">
    <source>
        <dbReference type="Proteomes" id="UP001597369"/>
    </source>
</evidence>
<reference evidence="5" key="1">
    <citation type="journal article" date="2019" name="Int. J. Syst. Evol. Microbiol.">
        <title>The Global Catalogue of Microorganisms (GCM) 10K type strain sequencing project: providing services to taxonomists for standard genome sequencing and annotation.</title>
        <authorList>
            <consortium name="The Broad Institute Genomics Platform"/>
            <consortium name="The Broad Institute Genome Sequencing Center for Infectious Disease"/>
            <person name="Wu L."/>
            <person name="Ma J."/>
        </authorList>
    </citation>
    <scope>NUCLEOTIDE SEQUENCE [LARGE SCALE GENOMIC DNA]</scope>
    <source>
        <strain evidence="5">JCM 16545</strain>
    </source>
</reference>
<evidence type="ECO:0000256" key="2">
    <source>
        <dbReference type="ARBA" id="ARBA00023002"/>
    </source>
</evidence>
<keyword evidence="3" id="KW-0812">Transmembrane</keyword>
<dbReference type="Pfam" id="PF00106">
    <property type="entry name" value="adh_short"/>
    <property type="match status" value="1"/>
</dbReference>
<accession>A0ABW4WU57</accession>
<dbReference type="PRINTS" id="PR00081">
    <property type="entry name" value="GDHRDH"/>
</dbReference>
<proteinExistence type="inferred from homology"/>
<dbReference type="EMBL" id="JBHUHV010000018">
    <property type="protein sequence ID" value="MFD2066302.1"/>
    <property type="molecule type" value="Genomic_DNA"/>
</dbReference>